<evidence type="ECO:0000313" key="2">
    <source>
        <dbReference type="WBParaSite" id="mrna-Wban_06165"/>
    </source>
</evidence>
<name>A0AAF5PVR6_WUCBA</name>
<reference evidence="2" key="3">
    <citation type="submission" date="2024-02" db="UniProtKB">
        <authorList>
            <consortium name="WormBaseParasite"/>
        </authorList>
    </citation>
    <scope>IDENTIFICATION</scope>
    <source>
        <strain evidence="2">pt0022</strain>
    </source>
</reference>
<sequence length="361" mass="41597">MSSNIITNIKPEKERLVNLLKEINSMEIKSPESNNGRQFWSSFNAAVHSQAIPEIQKLNCLYSCLKGKALQVISRYDIASENYEIIKRLLNEKYGDHSMLEALGESLEHSNIKILIESKLPLWILNKIYKRKKKDMPWSVLKLRNFLTDLVNVNEQIRNCQRSSTQINIKPTITKPEQKQRYNPGGTSALLTIKGNQNFAKTITKKRRPCAFCARDHWDSDCEIYTTLNARLNRLKVLKKCTVCLKDSHKGEISLHNSSLCDKRNSLSLNNIMYQRNEEQEKIATRETLLLCKEIKVFNPLQPQRQQNALALFDISSPSGFKLSFISKKLSRQLRLTESETQIMKIAPFVMKEPKLCPTLA</sequence>
<reference evidence="1" key="2">
    <citation type="journal article" date="2016" name="Mol. Ecol.">
        <title>Population genomics of the filarial nematode parasite Wuchereria bancrofti from mosquitoes.</title>
        <authorList>
            <person name="Small S.T."/>
            <person name="Reimer L.J."/>
            <person name="Tisch D.J."/>
            <person name="King C.L."/>
            <person name="Christensen B.M."/>
            <person name="Siba P.M."/>
            <person name="Kazura J.W."/>
            <person name="Serre D."/>
            <person name="Zimmerman P.A."/>
        </authorList>
    </citation>
    <scope>NUCLEOTIDE SEQUENCE</scope>
    <source>
        <strain evidence="1">pt0022</strain>
    </source>
</reference>
<organism evidence="1 2">
    <name type="scientific">Wuchereria bancrofti</name>
    <dbReference type="NCBI Taxonomy" id="6293"/>
    <lineage>
        <taxon>Eukaryota</taxon>
        <taxon>Metazoa</taxon>
        <taxon>Ecdysozoa</taxon>
        <taxon>Nematoda</taxon>
        <taxon>Chromadorea</taxon>
        <taxon>Rhabditida</taxon>
        <taxon>Spirurina</taxon>
        <taxon>Spiruromorpha</taxon>
        <taxon>Filarioidea</taxon>
        <taxon>Onchocercidae</taxon>
        <taxon>Wuchereria</taxon>
    </lineage>
</organism>
<reference evidence="1" key="1">
    <citation type="submission" date="2015-03" db="EMBL/GenBank/DDBJ databases">
        <title>Wuchereria bancrofti Genome Sequencing Papua New Guinea Strain.</title>
        <authorList>
            <person name="Small S.T."/>
            <person name="Serre D."/>
            <person name="Zimmerman P.A."/>
        </authorList>
    </citation>
    <scope>NUCLEOTIDE SEQUENCE [LARGE SCALE GENOMIC DNA]</scope>
    <source>
        <strain evidence="1">pt0022</strain>
    </source>
</reference>
<dbReference type="WBParaSite" id="mrna-Wban_06165">
    <property type="protein sequence ID" value="mrna-Wban_06165"/>
    <property type="gene ID" value="Wban_06165"/>
</dbReference>
<evidence type="ECO:0008006" key="3">
    <source>
        <dbReference type="Google" id="ProtNLM"/>
    </source>
</evidence>
<dbReference type="Proteomes" id="UP000093561">
    <property type="component" value="Unassembled WGS sequence"/>
</dbReference>
<dbReference type="AlphaFoldDB" id="A0AAF5PVR6"/>
<accession>A0AAF5PVR6</accession>
<dbReference type="Pfam" id="PF03564">
    <property type="entry name" value="DUF1759"/>
    <property type="match status" value="1"/>
</dbReference>
<dbReference type="InterPro" id="IPR005312">
    <property type="entry name" value="DUF1759"/>
</dbReference>
<proteinExistence type="predicted"/>
<protein>
    <recommendedName>
        <fullName evidence="3">DUF1758 domain-containing protein</fullName>
    </recommendedName>
</protein>
<evidence type="ECO:0000313" key="1">
    <source>
        <dbReference type="Proteomes" id="UP000093561"/>
    </source>
</evidence>